<keyword evidence="10 15" id="KW-0408">Iron</keyword>
<evidence type="ECO:0000256" key="17">
    <source>
        <dbReference type="PIRSR" id="PIRSR000167-2"/>
    </source>
</evidence>
<dbReference type="InterPro" id="IPR006638">
    <property type="entry name" value="Elp3/MiaA/NifB-like_rSAM"/>
</dbReference>
<dbReference type="SUPFAM" id="SSF102114">
    <property type="entry name" value="Radical SAM enzymes"/>
    <property type="match status" value="1"/>
</dbReference>
<dbReference type="Pfam" id="PF06969">
    <property type="entry name" value="HemN_C"/>
    <property type="match status" value="1"/>
</dbReference>
<name>A0A6L5WGR2_9BACT</name>
<dbReference type="GO" id="GO:0004109">
    <property type="term" value="F:coproporphyrinogen oxidase activity"/>
    <property type="evidence" value="ECO:0007669"/>
    <property type="project" value="InterPro"/>
</dbReference>
<gene>
    <name evidence="19" type="primary">hemN</name>
    <name evidence="19" type="ORF">F1B92_04075</name>
</gene>
<proteinExistence type="inferred from homology"/>
<dbReference type="Proteomes" id="UP000476338">
    <property type="component" value="Unassembled WGS sequence"/>
</dbReference>
<evidence type="ECO:0000256" key="12">
    <source>
        <dbReference type="ARBA" id="ARBA00023244"/>
    </source>
</evidence>
<dbReference type="PIRSF" id="PIRSF000167">
    <property type="entry name" value="HemN"/>
    <property type="match status" value="1"/>
</dbReference>
<dbReference type="RefSeq" id="WP_154570636.1">
    <property type="nucleotide sequence ID" value="NZ_VWSJ01000011.1"/>
</dbReference>
<sequence>MKNSFINFDEFAKYSKPGPRYTSYPTALEFSEEFSYQSYINELKNQSDQTPLSLYFHFPFCRSACYFCGCNVIYTSKKDKMDRYIDYLEKELEILSKLVNTKRVVTQMHFGGGTPTFYDAKELERIIKAIKSHFKNFSKDAEISCEIDPRFLNEDQVKIFVENGFNRVSFGVQDFNDLVQTEIHRIQPFETTQNAVNLVRKYGIKSVNMDLIYGLPYQNLDSFKNTLELSLKLNTDRYAIFNYAHVPWIKKSMRKFDEATLPTPKVKLEILKFTHDFLTQNGYKMIGMDHYAKPEDELFKALKNGSLHRNFQGYTTKSGANLIGVGLTSIGEGQRHYAQNFKDLNEYENAIDNNKLPFCKGILLKDEDILRKAVIMGLMSNFYLDISRIEDKFNVNFKEHFRHSLEKLKEYDNFVNVSEKCIEITQTGTLLIRNIAMCFDEYMKENEKRFSKTV</sequence>
<feature type="binding site" evidence="16">
    <location>
        <begin position="67"/>
        <end position="69"/>
    </location>
    <ligand>
        <name>S-adenosyl-L-methionine</name>
        <dbReference type="ChEBI" id="CHEBI:59789"/>
        <label>2</label>
    </ligand>
</feature>
<comment type="catalytic activity">
    <reaction evidence="14 15">
        <text>coproporphyrinogen III + 2 S-adenosyl-L-methionine = protoporphyrinogen IX + 2 5'-deoxyadenosine + 2 L-methionine + 2 CO2</text>
        <dbReference type="Rhea" id="RHEA:15425"/>
        <dbReference type="ChEBI" id="CHEBI:16526"/>
        <dbReference type="ChEBI" id="CHEBI:17319"/>
        <dbReference type="ChEBI" id="CHEBI:57307"/>
        <dbReference type="ChEBI" id="CHEBI:57309"/>
        <dbReference type="ChEBI" id="CHEBI:57844"/>
        <dbReference type="ChEBI" id="CHEBI:59789"/>
        <dbReference type="EC" id="1.3.98.3"/>
    </reaction>
</comment>
<keyword evidence="9 15" id="KW-0560">Oxidoreductase</keyword>
<dbReference type="InterPro" id="IPR007197">
    <property type="entry name" value="rSAM"/>
</dbReference>
<reference evidence="19 20" key="1">
    <citation type="submission" date="2019-09" db="EMBL/GenBank/DDBJ databases">
        <authorList>
            <person name="Silva M."/>
            <person name="Pereira G."/>
            <person name="Lopes-Da-Costa L."/>
            <person name="Silva E."/>
        </authorList>
    </citation>
    <scope>NUCLEOTIDE SEQUENCE [LARGE SCALE GENOMIC DNA]</scope>
    <source>
        <strain evidence="19 20">FMV-PI01</strain>
    </source>
</reference>
<keyword evidence="7 15" id="KW-0949">S-adenosyl-L-methionine</keyword>
<feature type="binding site" evidence="16">
    <location>
        <position position="185"/>
    </location>
    <ligand>
        <name>S-adenosyl-L-methionine</name>
        <dbReference type="ChEBI" id="CHEBI:59789"/>
        <label>2</label>
    </ligand>
</feature>
<dbReference type="SFLD" id="SFLDG01065">
    <property type="entry name" value="anaerobic_coproporphyrinogen-I"/>
    <property type="match status" value="1"/>
</dbReference>
<feature type="binding site" evidence="16">
    <location>
        <position position="112"/>
    </location>
    <ligand>
        <name>S-adenosyl-L-methionine</name>
        <dbReference type="ChEBI" id="CHEBI:59789"/>
        <label>1</label>
    </ligand>
</feature>
<dbReference type="InterPro" id="IPR010723">
    <property type="entry name" value="HemN_C"/>
</dbReference>
<feature type="binding site" evidence="16">
    <location>
        <begin position="113"/>
        <end position="114"/>
    </location>
    <ligand>
        <name>S-adenosyl-L-methionine</name>
        <dbReference type="ChEBI" id="CHEBI:59789"/>
        <label>2</label>
    </ligand>
</feature>
<feature type="binding site" evidence="16">
    <location>
        <position position="210"/>
    </location>
    <ligand>
        <name>S-adenosyl-L-methionine</name>
        <dbReference type="ChEBI" id="CHEBI:59789"/>
        <label>2</label>
    </ligand>
</feature>
<evidence type="ECO:0000256" key="13">
    <source>
        <dbReference type="ARBA" id="ARBA00024295"/>
    </source>
</evidence>
<dbReference type="InterPro" id="IPR013785">
    <property type="entry name" value="Aldolase_TIM"/>
</dbReference>
<evidence type="ECO:0000256" key="5">
    <source>
        <dbReference type="ARBA" id="ARBA00022485"/>
    </source>
</evidence>
<evidence type="ECO:0000313" key="20">
    <source>
        <dbReference type="Proteomes" id="UP000476338"/>
    </source>
</evidence>
<accession>A0A6L5WGR2</accession>
<dbReference type="InterPro" id="IPR004558">
    <property type="entry name" value="Coprogen_oxidase_HemN"/>
</dbReference>
<dbReference type="Pfam" id="PF04055">
    <property type="entry name" value="Radical_SAM"/>
    <property type="match status" value="1"/>
</dbReference>
<evidence type="ECO:0000256" key="1">
    <source>
        <dbReference type="ARBA" id="ARBA00004496"/>
    </source>
</evidence>
<comment type="cofactor">
    <cofactor evidence="15 17">
        <name>[4Fe-4S] cluster</name>
        <dbReference type="ChEBI" id="CHEBI:49883"/>
    </cofactor>
    <text evidence="15 17">Binds 1 [4Fe-4S] cluster. The cluster is coordinated with 3 cysteines and an exchangeable S-adenosyl-L-methionine.</text>
</comment>
<evidence type="ECO:0000256" key="3">
    <source>
        <dbReference type="ARBA" id="ARBA00005493"/>
    </source>
</evidence>
<evidence type="ECO:0000256" key="7">
    <source>
        <dbReference type="ARBA" id="ARBA00022691"/>
    </source>
</evidence>
<keyword evidence="5 15" id="KW-0004">4Fe-4S</keyword>
<feature type="domain" description="Radical SAM core" evidence="18">
    <location>
        <begin position="46"/>
        <end position="281"/>
    </location>
</feature>
<dbReference type="PROSITE" id="PS51918">
    <property type="entry name" value="RADICAL_SAM"/>
    <property type="match status" value="1"/>
</dbReference>
<evidence type="ECO:0000256" key="6">
    <source>
        <dbReference type="ARBA" id="ARBA00022490"/>
    </source>
</evidence>
<dbReference type="PANTHER" id="PTHR13932">
    <property type="entry name" value="COPROPORPHYRINIGEN III OXIDASE"/>
    <property type="match status" value="1"/>
</dbReference>
<dbReference type="Gene3D" id="3.20.20.70">
    <property type="entry name" value="Aldolase class I"/>
    <property type="match status" value="1"/>
</dbReference>
<keyword evidence="12 15" id="KW-0627">Porphyrin biosynthesis</keyword>
<feature type="binding site" evidence="16">
    <location>
        <position position="146"/>
    </location>
    <ligand>
        <name>S-adenosyl-L-methionine</name>
        <dbReference type="ChEBI" id="CHEBI:59789"/>
        <label>1</label>
    </ligand>
</feature>
<dbReference type="EC" id="1.3.98.3" evidence="15"/>
<dbReference type="SFLD" id="SFLDG01082">
    <property type="entry name" value="B12-binding_domain_containing"/>
    <property type="match status" value="1"/>
</dbReference>
<keyword evidence="11 15" id="KW-0411">Iron-sulfur</keyword>
<dbReference type="FunFam" id="3.80.30.20:FF:000012">
    <property type="entry name" value="Coproporphyrinogen-III oxidase"/>
    <property type="match status" value="1"/>
</dbReference>
<dbReference type="FunFam" id="1.10.10.920:FF:000001">
    <property type="entry name" value="Coproporphyrinogen-III oxidase"/>
    <property type="match status" value="1"/>
</dbReference>
<dbReference type="InterPro" id="IPR058240">
    <property type="entry name" value="rSAM_sf"/>
</dbReference>
<dbReference type="SFLD" id="SFLDS00029">
    <property type="entry name" value="Radical_SAM"/>
    <property type="match status" value="1"/>
</dbReference>
<comment type="similarity">
    <text evidence="3 15">Belongs to the anaerobic coproporphyrinogen-III oxidase family.</text>
</comment>
<dbReference type="SFLD" id="SFLDF00277">
    <property type="entry name" value="oxygen-independent_coproporphy"/>
    <property type="match status" value="1"/>
</dbReference>
<dbReference type="SMART" id="SM00729">
    <property type="entry name" value="Elp3"/>
    <property type="match status" value="1"/>
</dbReference>
<feature type="binding site" evidence="17">
    <location>
        <position position="68"/>
    </location>
    <ligand>
        <name>[4Fe-4S] cluster</name>
        <dbReference type="ChEBI" id="CHEBI:49883"/>
        <note>4Fe-4S-S-AdoMet</note>
    </ligand>
</feature>
<comment type="subunit">
    <text evidence="4">Monomer.</text>
</comment>
<evidence type="ECO:0000256" key="2">
    <source>
        <dbReference type="ARBA" id="ARBA00004785"/>
    </source>
</evidence>
<keyword evidence="20" id="KW-1185">Reference proteome</keyword>
<organism evidence="19 20">
    <name type="scientific">Campylobacter portucalensis</name>
    <dbReference type="NCBI Taxonomy" id="2608384"/>
    <lineage>
        <taxon>Bacteria</taxon>
        <taxon>Pseudomonadati</taxon>
        <taxon>Campylobacterota</taxon>
        <taxon>Epsilonproteobacteria</taxon>
        <taxon>Campylobacterales</taxon>
        <taxon>Campylobacteraceae</taxon>
        <taxon>Campylobacter</taxon>
    </lineage>
</organism>
<comment type="subcellular location">
    <subcellularLocation>
        <location evidence="1 15">Cytoplasm</location>
    </subcellularLocation>
</comment>
<dbReference type="GO" id="GO:0006782">
    <property type="term" value="P:protoporphyrinogen IX biosynthetic process"/>
    <property type="evidence" value="ECO:0007669"/>
    <property type="project" value="UniProtKB-UniPathway"/>
</dbReference>
<feature type="binding site" evidence="16">
    <location>
        <position position="244"/>
    </location>
    <ligand>
        <name>S-adenosyl-L-methionine</name>
        <dbReference type="ChEBI" id="CHEBI:59789"/>
        <label>2</label>
    </ligand>
</feature>
<dbReference type="GO" id="GO:0005737">
    <property type="term" value="C:cytoplasm"/>
    <property type="evidence" value="ECO:0007669"/>
    <property type="project" value="UniProtKB-SubCell"/>
</dbReference>
<dbReference type="GO" id="GO:0051989">
    <property type="term" value="F:coproporphyrinogen dehydrogenase activity"/>
    <property type="evidence" value="ECO:0007669"/>
    <property type="project" value="UniProtKB-EC"/>
</dbReference>
<evidence type="ECO:0000256" key="11">
    <source>
        <dbReference type="ARBA" id="ARBA00023014"/>
    </source>
</evidence>
<evidence type="ECO:0000256" key="16">
    <source>
        <dbReference type="PIRSR" id="PIRSR000167-1"/>
    </source>
</evidence>
<evidence type="ECO:0000256" key="9">
    <source>
        <dbReference type="ARBA" id="ARBA00023002"/>
    </source>
</evidence>
<dbReference type="NCBIfam" id="TIGR00538">
    <property type="entry name" value="hemN"/>
    <property type="match status" value="1"/>
</dbReference>
<comment type="function">
    <text evidence="13">Involved in the heme biosynthesis. Catalyzes the anaerobic oxidative decarboxylation of propionate groups of rings A and B of coproporphyrinogen III to yield the vinyl groups in protoporphyrinogen IX.</text>
</comment>
<evidence type="ECO:0000256" key="8">
    <source>
        <dbReference type="ARBA" id="ARBA00022723"/>
    </source>
</evidence>
<protein>
    <recommendedName>
        <fullName evidence="15">Coproporphyrinogen-III oxidase</fullName>
        <ecNumber evidence="15">1.3.98.3</ecNumber>
    </recommendedName>
</protein>
<evidence type="ECO:0000256" key="4">
    <source>
        <dbReference type="ARBA" id="ARBA00011245"/>
    </source>
</evidence>
<feature type="binding site" evidence="17">
    <location>
        <position position="65"/>
    </location>
    <ligand>
        <name>[4Fe-4S] cluster</name>
        <dbReference type="ChEBI" id="CHEBI:49883"/>
        <note>4Fe-4S-S-AdoMet</note>
    </ligand>
</feature>
<keyword evidence="6 15" id="KW-0963">Cytoplasm</keyword>
<dbReference type="CDD" id="cd01335">
    <property type="entry name" value="Radical_SAM"/>
    <property type="match status" value="1"/>
</dbReference>
<dbReference type="Gene3D" id="1.10.10.920">
    <property type="match status" value="1"/>
</dbReference>
<feature type="binding site" evidence="16">
    <location>
        <position position="173"/>
    </location>
    <ligand>
        <name>S-adenosyl-L-methionine</name>
        <dbReference type="ChEBI" id="CHEBI:59789"/>
        <label>2</label>
    </ligand>
</feature>
<evidence type="ECO:0000256" key="14">
    <source>
        <dbReference type="ARBA" id="ARBA00048321"/>
    </source>
</evidence>
<dbReference type="GO" id="GO:0046872">
    <property type="term" value="F:metal ion binding"/>
    <property type="evidence" value="ECO:0007669"/>
    <property type="project" value="UniProtKB-KW"/>
</dbReference>
<feature type="binding site" evidence="16">
    <location>
        <position position="55"/>
    </location>
    <ligand>
        <name>S-adenosyl-L-methionine</name>
        <dbReference type="ChEBI" id="CHEBI:59789"/>
        <label>1</label>
    </ligand>
</feature>
<evidence type="ECO:0000256" key="10">
    <source>
        <dbReference type="ARBA" id="ARBA00023004"/>
    </source>
</evidence>
<dbReference type="EMBL" id="VWSJ01000011">
    <property type="protein sequence ID" value="MSN96370.1"/>
    <property type="molecule type" value="Genomic_DNA"/>
</dbReference>
<dbReference type="UniPathway" id="UPA00251">
    <property type="reaction ID" value="UER00323"/>
</dbReference>
<dbReference type="InterPro" id="IPR034505">
    <property type="entry name" value="Coproporphyrinogen-III_oxidase"/>
</dbReference>
<comment type="caution">
    <text evidence="19">The sequence shown here is derived from an EMBL/GenBank/DDBJ whole genome shotgun (WGS) entry which is preliminary data.</text>
</comment>
<feature type="binding site" evidence="16">
    <location>
        <position position="330"/>
    </location>
    <ligand>
        <name>S-adenosyl-L-methionine</name>
        <dbReference type="ChEBI" id="CHEBI:59789"/>
        <label>1</label>
    </ligand>
</feature>
<keyword evidence="8 15" id="KW-0479">Metal-binding</keyword>
<evidence type="ECO:0000256" key="15">
    <source>
        <dbReference type="PIRNR" id="PIRNR000167"/>
    </source>
</evidence>
<dbReference type="AlphaFoldDB" id="A0A6L5WGR2"/>
<evidence type="ECO:0000313" key="19">
    <source>
        <dbReference type="EMBL" id="MSN96370.1"/>
    </source>
</evidence>
<comment type="pathway">
    <text evidence="2 15">Porphyrin-containing compound metabolism; protoporphyrin-IX biosynthesis; protoporphyrinogen-IX from coproporphyrinogen-III (AdoMet route): step 1/1.</text>
</comment>
<feature type="binding site" evidence="17">
    <location>
        <position position="61"/>
    </location>
    <ligand>
        <name>[4Fe-4S] cluster</name>
        <dbReference type="ChEBI" id="CHEBI:49883"/>
        <note>4Fe-4S-S-AdoMet</note>
    </ligand>
</feature>
<dbReference type="GO" id="GO:0051539">
    <property type="term" value="F:4 iron, 4 sulfur cluster binding"/>
    <property type="evidence" value="ECO:0007669"/>
    <property type="project" value="UniProtKB-KW"/>
</dbReference>
<evidence type="ECO:0000259" key="18">
    <source>
        <dbReference type="PROSITE" id="PS51918"/>
    </source>
</evidence>
<dbReference type="PANTHER" id="PTHR13932:SF6">
    <property type="entry name" value="OXYGEN-INDEPENDENT COPROPORPHYRINOGEN III OXIDASE"/>
    <property type="match status" value="1"/>
</dbReference>
<reference evidence="19 20" key="2">
    <citation type="submission" date="2020-03" db="EMBL/GenBank/DDBJ databases">
        <title>Campylobacter portucalensis sp. nov., a new species of Campylobacter isolated from the reproductive tract of bulls.</title>
        <authorList>
            <person name="Silva M.F."/>
            <person name="Pereira G."/>
            <person name="Carneiro C."/>
            <person name="Hemphill A."/>
            <person name="Mateus L."/>
            <person name="Lopes-Da-Costa L."/>
            <person name="Silva E."/>
        </authorList>
    </citation>
    <scope>NUCLEOTIDE SEQUENCE [LARGE SCALE GENOMIC DNA]</scope>
    <source>
        <strain evidence="19 20">FMV-PI01</strain>
    </source>
</reference>